<gene>
    <name evidence="2" type="ORF">P7K49_034540</name>
</gene>
<evidence type="ECO:0000256" key="1">
    <source>
        <dbReference type="SAM" id="MobiDB-lite"/>
    </source>
</evidence>
<protein>
    <submittedName>
        <fullName evidence="2">Uncharacterized protein</fullName>
    </submittedName>
</protein>
<feature type="region of interest" description="Disordered" evidence="1">
    <location>
        <begin position="34"/>
        <end position="71"/>
    </location>
</feature>
<dbReference type="Proteomes" id="UP001266305">
    <property type="component" value="Unassembled WGS sequence"/>
</dbReference>
<organism evidence="2 3">
    <name type="scientific">Saguinus oedipus</name>
    <name type="common">Cotton-top tamarin</name>
    <name type="synonym">Oedipomidas oedipus</name>
    <dbReference type="NCBI Taxonomy" id="9490"/>
    <lineage>
        <taxon>Eukaryota</taxon>
        <taxon>Metazoa</taxon>
        <taxon>Chordata</taxon>
        <taxon>Craniata</taxon>
        <taxon>Vertebrata</taxon>
        <taxon>Euteleostomi</taxon>
        <taxon>Mammalia</taxon>
        <taxon>Eutheria</taxon>
        <taxon>Euarchontoglires</taxon>
        <taxon>Primates</taxon>
        <taxon>Haplorrhini</taxon>
        <taxon>Platyrrhini</taxon>
        <taxon>Cebidae</taxon>
        <taxon>Callitrichinae</taxon>
        <taxon>Saguinus</taxon>
    </lineage>
</organism>
<comment type="caution">
    <text evidence="2">The sequence shown here is derived from an EMBL/GenBank/DDBJ whole genome shotgun (WGS) entry which is preliminary data.</text>
</comment>
<keyword evidence="3" id="KW-1185">Reference proteome</keyword>
<proteinExistence type="predicted"/>
<evidence type="ECO:0000313" key="3">
    <source>
        <dbReference type="Proteomes" id="UP001266305"/>
    </source>
</evidence>
<sequence>MADITTQPIITPQLCGGTLLPPSVAAGARASENLQHVGEPGGDTTSDMARMVLPPGSDTVDVSPLFQTRDL</sequence>
<name>A0ABQ9TV28_SAGOE</name>
<accession>A0ABQ9TV28</accession>
<dbReference type="EMBL" id="JASSZA010000019">
    <property type="protein sequence ID" value="KAK2088633.1"/>
    <property type="molecule type" value="Genomic_DNA"/>
</dbReference>
<evidence type="ECO:0000313" key="2">
    <source>
        <dbReference type="EMBL" id="KAK2088633.1"/>
    </source>
</evidence>
<reference evidence="2 3" key="1">
    <citation type="submission" date="2023-05" db="EMBL/GenBank/DDBJ databases">
        <title>B98-5 Cell Line De Novo Hybrid Assembly: An Optical Mapping Approach.</title>
        <authorList>
            <person name="Kananen K."/>
            <person name="Auerbach J.A."/>
            <person name="Kautto E."/>
            <person name="Blachly J.S."/>
        </authorList>
    </citation>
    <scope>NUCLEOTIDE SEQUENCE [LARGE SCALE GENOMIC DNA]</scope>
    <source>
        <strain evidence="2">B95-8</strain>
        <tissue evidence="2">Cell line</tissue>
    </source>
</reference>